<dbReference type="GO" id="GO:0005737">
    <property type="term" value="C:cytoplasm"/>
    <property type="evidence" value="ECO:0007669"/>
    <property type="project" value="TreeGrafter"/>
</dbReference>
<comment type="similarity">
    <text evidence="2 4">Belongs to the glucose-6-phosphate 1-epimerase family.</text>
</comment>
<dbReference type="Proteomes" id="UP000218796">
    <property type="component" value="Unassembled WGS sequence"/>
</dbReference>
<name>A0A2A2MFF8_9GAMM</name>
<sequence>MKANLMSQQNLSEKIFSLPVQEQITPYISQRQIDELPVVVVNHPKVRAAVTLQGAHLLTWQPSGEKPVLWLSSESAFKNGVAIRGGIPICWPWFGPAGQPAHGFARNLPWTLTAHDEDENGVILTFTLEQSPESKKYWPHDFCLIARYKLGAECEMELESHGEYDYAAALHTYFNIGDITRVDVSGLGTPYIDKVNSGTGEQQGNLTFATRTDRIYTAPEPFSVITDKVLQRVIEVHHHNNTDVVAWNPWSELSVSMADMPNDGYKAMVCVETAHVTSPLKASVDNPTRLSVTLRTHALR</sequence>
<dbReference type="Pfam" id="PF01263">
    <property type="entry name" value="Aldose_epim"/>
    <property type="match status" value="1"/>
</dbReference>
<feature type="active site" evidence="5">
    <location>
        <position position="171"/>
    </location>
</feature>
<dbReference type="OrthoDB" id="9790727at2"/>
<gene>
    <name evidence="6" type="ORF">CJD50_07440</name>
</gene>
<comment type="catalytic activity">
    <reaction evidence="1">
        <text>alpha-D-glucose 6-phosphate = beta-D-glucose 6-phosphate</text>
        <dbReference type="Rhea" id="RHEA:16249"/>
        <dbReference type="ChEBI" id="CHEBI:58225"/>
        <dbReference type="ChEBI" id="CHEBI:58247"/>
        <dbReference type="EC" id="5.1.3.15"/>
    </reaction>
</comment>
<reference evidence="6 7" key="1">
    <citation type="submission" date="2017-08" db="EMBL/GenBank/DDBJ databases">
        <title>Draft Genome Sequence of Hafnia alvei CITHA-6 Isolated from Raw Bovine Milk.</title>
        <authorList>
            <person name="Culligan E.P."/>
            <person name="Mcsweeney A."/>
            <person name="O'Doherty C."/>
            <person name="Gleeson E."/>
            <person name="O'Riordan D."/>
            <person name="Sleator R.D."/>
        </authorList>
    </citation>
    <scope>NUCLEOTIDE SEQUENCE [LARGE SCALE GENOMIC DNA]</scope>
    <source>
        <strain evidence="6 7">CITHA-6</strain>
    </source>
</reference>
<organism evidence="6 7">
    <name type="scientific">Hafnia paralvei</name>
    <dbReference type="NCBI Taxonomy" id="546367"/>
    <lineage>
        <taxon>Bacteria</taxon>
        <taxon>Pseudomonadati</taxon>
        <taxon>Pseudomonadota</taxon>
        <taxon>Gammaproteobacteria</taxon>
        <taxon>Enterobacterales</taxon>
        <taxon>Hafniaceae</taxon>
        <taxon>Hafnia</taxon>
    </lineage>
</organism>
<evidence type="ECO:0000256" key="3">
    <source>
        <dbReference type="ARBA" id="ARBA00023235"/>
    </source>
</evidence>
<dbReference type="GO" id="GO:0030246">
    <property type="term" value="F:carbohydrate binding"/>
    <property type="evidence" value="ECO:0007669"/>
    <property type="project" value="UniProtKB-UniRule"/>
</dbReference>
<evidence type="ECO:0000256" key="4">
    <source>
        <dbReference type="PIRNR" id="PIRNR016020"/>
    </source>
</evidence>
<dbReference type="InterPro" id="IPR011013">
    <property type="entry name" value="Gal_mutarotase_sf_dom"/>
</dbReference>
<dbReference type="CDD" id="cd09020">
    <property type="entry name" value="D-hex-6-P-epi_like"/>
    <property type="match status" value="1"/>
</dbReference>
<keyword evidence="3 4" id="KW-0413">Isomerase</keyword>
<accession>A0A2A2MFF8</accession>
<dbReference type="GO" id="GO:0005975">
    <property type="term" value="P:carbohydrate metabolic process"/>
    <property type="evidence" value="ECO:0007669"/>
    <property type="project" value="InterPro"/>
</dbReference>
<dbReference type="PIRSF" id="PIRSF016020">
    <property type="entry name" value="PHexose_mutarotase"/>
    <property type="match status" value="1"/>
</dbReference>
<evidence type="ECO:0000256" key="1">
    <source>
        <dbReference type="ARBA" id="ARBA00001096"/>
    </source>
</evidence>
<keyword evidence="7" id="KW-1185">Reference proteome</keyword>
<proteinExistence type="inferred from homology"/>
<dbReference type="PANTHER" id="PTHR11122">
    <property type="entry name" value="APOSPORY-ASSOCIATED PROTEIN C-RELATED"/>
    <property type="match status" value="1"/>
</dbReference>
<dbReference type="InterPro" id="IPR025532">
    <property type="entry name" value="G6P_1-epimerase"/>
</dbReference>
<evidence type="ECO:0000313" key="6">
    <source>
        <dbReference type="EMBL" id="PAV97475.1"/>
    </source>
</evidence>
<dbReference type="EC" id="5.1.3.15" evidence="4"/>
<dbReference type="InterPro" id="IPR014718">
    <property type="entry name" value="GH-type_carb-bd"/>
</dbReference>
<dbReference type="GO" id="GO:0047938">
    <property type="term" value="F:glucose-6-phosphate 1-epimerase activity"/>
    <property type="evidence" value="ECO:0007669"/>
    <property type="project" value="UniProtKB-UniRule"/>
</dbReference>
<evidence type="ECO:0000313" key="7">
    <source>
        <dbReference type="Proteomes" id="UP000218796"/>
    </source>
</evidence>
<dbReference type="AlphaFoldDB" id="A0A2A2MFF8"/>
<protein>
    <recommendedName>
        <fullName evidence="4">Putative glucose-6-phosphate 1-epimerase</fullName>
        <ecNumber evidence="4">5.1.3.15</ecNumber>
    </recommendedName>
</protein>
<evidence type="ECO:0000256" key="5">
    <source>
        <dbReference type="PIRSR" id="PIRSR016020-1"/>
    </source>
</evidence>
<dbReference type="Gene3D" id="2.70.98.10">
    <property type="match status" value="1"/>
</dbReference>
<dbReference type="EMBL" id="NQMS01000002">
    <property type="protein sequence ID" value="PAV97475.1"/>
    <property type="molecule type" value="Genomic_DNA"/>
</dbReference>
<evidence type="ECO:0000256" key="2">
    <source>
        <dbReference type="ARBA" id="ARBA00005866"/>
    </source>
</evidence>
<dbReference type="InterPro" id="IPR008183">
    <property type="entry name" value="Aldose_1/G6P_1-epimerase"/>
</dbReference>
<dbReference type="SUPFAM" id="SSF74650">
    <property type="entry name" value="Galactose mutarotase-like"/>
    <property type="match status" value="1"/>
</dbReference>
<comment type="caution">
    <text evidence="6">The sequence shown here is derived from an EMBL/GenBank/DDBJ whole genome shotgun (WGS) entry which is preliminary data.</text>
</comment>
<feature type="active site" evidence="5">
    <location>
        <position position="272"/>
    </location>
</feature>
<dbReference type="PANTHER" id="PTHR11122:SF13">
    <property type="entry name" value="GLUCOSE-6-PHOSPHATE 1-EPIMERASE"/>
    <property type="match status" value="1"/>
</dbReference>